<comment type="caution">
    <text evidence="2">The sequence shown here is derived from an EMBL/GenBank/DDBJ whole genome shotgun (WGS) entry which is preliminary data.</text>
</comment>
<proteinExistence type="predicted"/>
<dbReference type="OrthoDB" id="9033521at2"/>
<evidence type="ECO:0000313" key="2">
    <source>
        <dbReference type="EMBL" id="RKF06888.1"/>
    </source>
</evidence>
<feature type="domain" description="Saccharopine dehydrogenase NADP binding" evidence="1">
    <location>
        <begin position="9"/>
        <end position="93"/>
    </location>
</feature>
<dbReference type="AlphaFoldDB" id="A0A3A8AC32"/>
<name>A0A3A8AC32_9HYPH</name>
<dbReference type="SUPFAM" id="SSF51735">
    <property type="entry name" value="NAD(P)-binding Rossmann-fold domains"/>
    <property type="match status" value="1"/>
</dbReference>
<keyword evidence="3" id="KW-1185">Reference proteome</keyword>
<dbReference type="Gene3D" id="3.40.50.720">
    <property type="entry name" value="NAD(P)-binding Rossmann-like Domain"/>
    <property type="match status" value="1"/>
</dbReference>
<dbReference type="Pfam" id="PF03435">
    <property type="entry name" value="Sacchrp_dh_NADP"/>
    <property type="match status" value="1"/>
</dbReference>
<accession>A0A3A8AC32</accession>
<sequence length="380" mass="39952">MVTAPRKTILVLGAGVIGGNVADLLTRMDDRFRVILAARDAARVGERANLAITVALNLGFEPQLEWRSVDVTDLDATASLIAETAPDLIVNATSLQTFWAISLLPGDIHKRLERAKIGPWLPNHLATTRAVMRAVADSGTAAPVVNGSFPDGVNPALATVGLAPLVGGGNIANLIPTLERACAEMLGVDRRELTLRFAAHHVACNAISSTGKPDPAPYALSVRHGGREVADEIDQEALFASVVGKFKRVRGVAGQVVASSGIAAVAAALLDDERTHRIHVPGPNGLAGGYPAHVGSEGVALDCAGGFDQDKAVAVNAQGAHVEGIEDIRPDGTIVFAEEEMSVLTETFGYRCREMHVDDVDAAAADLQARYRSFASELMQ</sequence>
<reference evidence="2 3" key="1">
    <citation type="journal article" date="2018" name="Int. J. Syst. Bacteriol.">
        <title>Oceaniradius stylonemae gen. nov., sp. nov., isolated from a red alga, Stylonema cornu-cervi.</title>
        <authorList>
            <person name="Jeong S."/>
        </authorList>
    </citation>
    <scope>NUCLEOTIDE SEQUENCE [LARGE SCALE GENOMIC DNA]</scope>
    <source>
        <strain evidence="2 3">StC1</strain>
    </source>
</reference>
<protein>
    <recommendedName>
        <fullName evidence="1">Saccharopine dehydrogenase NADP binding domain-containing protein</fullName>
    </recommendedName>
</protein>
<dbReference type="EMBL" id="QFWV02000005">
    <property type="protein sequence ID" value="RKF06888.1"/>
    <property type="molecule type" value="Genomic_DNA"/>
</dbReference>
<evidence type="ECO:0000313" key="3">
    <source>
        <dbReference type="Proteomes" id="UP000246132"/>
    </source>
</evidence>
<dbReference type="Proteomes" id="UP000246132">
    <property type="component" value="Unassembled WGS sequence"/>
</dbReference>
<evidence type="ECO:0000259" key="1">
    <source>
        <dbReference type="Pfam" id="PF03435"/>
    </source>
</evidence>
<dbReference type="InterPro" id="IPR036291">
    <property type="entry name" value="NAD(P)-bd_dom_sf"/>
</dbReference>
<dbReference type="RefSeq" id="WP_109766560.1">
    <property type="nucleotide sequence ID" value="NZ_QFWV02000005.1"/>
</dbReference>
<dbReference type="InterPro" id="IPR005097">
    <property type="entry name" value="Sacchrp_dh_NADP-bd"/>
</dbReference>
<gene>
    <name evidence="2" type="ORF">DEM25_009620</name>
</gene>
<organism evidence="2 3">
    <name type="scientific">Oceaniradius stylonematis</name>
    <dbReference type="NCBI Taxonomy" id="2184161"/>
    <lineage>
        <taxon>Bacteria</taxon>
        <taxon>Pseudomonadati</taxon>
        <taxon>Pseudomonadota</taxon>
        <taxon>Alphaproteobacteria</taxon>
        <taxon>Hyphomicrobiales</taxon>
        <taxon>Ahrensiaceae</taxon>
        <taxon>Oceaniradius</taxon>
    </lineage>
</organism>